<gene>
    <name evidence="2" type="primary">CP69</name>
    <name evidence="2" type="ORF">g.25641</name>
</gene>
<evidence type="ECO:0000256" key="1">
    <source>
        <dbReference type="SAM" id="MobiDB-lite"/>
    </source>
</evidence>
<accession>A0A0A1XCT3</accession>
<evidence type="ECO:0000313" key="2">
    <source>
        <dbReference type="EMBL" id="JAD08756.1"/>
    </source>
</evidence>
<feature type="region of interest" description="Disordered" evidence="1">
    <location>
        <begin position="1"/>
        <end position="21"/>
    </location>
</feature>
<reference evidence="2" key="2">
    <citation type="journal article" date="2015" name="Gigascience">
        <title>Reconstructing a comprehensive transcriptome assembly of a white-pupal translocated strain of the pest fruit fly Bactrocera cucurbitae.</title>
        <authorList>
            <person name="Sim S.B."/>
            <person name="Calla B."/>
            <person name="Hall B."/>
            <person name="DeRego T."/>
            <person name="Geib S.M."/>
        </authorList>
    </citation>
    <scope>NUCLEOTIDE SEQUENCE</scope>
</reference>
<dbReference type="EMBL" id="GBXI01005536">
    <property type="protein sequence ID" value="JAD08756.1"/>
    <property type="molecule type" value="Transcribed_RNA"/>
</dbReference>
<dbReference type="AlphaFoldDB" id="A0A0A1XCT3"/>
<protein>
    <submittedName>
        <fullName evidence="2">Uncharacterized 8.4 kDa protein</fullName>
    </submittedName>
</protein>
<proteinExistence type="predicted"/>
<reference evidence="2" key="1">
    <citation type="submission" date="2014-11" db="EMBL/GenBank/DDBJ databases">
        <authorList>
            <person name="Geib S."/>
        </authorList>
    </citation>
    <scope>NUCLEOTIDE SEQUENCE</scope>
</reference>
<sequence>MRSTATAATNTKNPNPLQDDDLSELTKKEILFWARKLKLTPSELFTLSKHELEYHLERAQQEDLYEEQRQSQFAKWEMLSQMKRFLLEEQHKERLRGGGPQATSNRRTVWDILCRAASEIESMYGQSQACIDSSADSCPYSDTGGSSSYATSTFGGFESPRVPNMCSTMYEMHPDDSQCTPPDFPSTFTATPISCARSPQSSGRQSRALNATHNMNVSKATFSTCPKRNASRSIERGVAPNATYNACAPRNATYTMPNDVYSNACPPRNTTYSVPRGANATYDACRSQAGNATYNVGSCAPNTTYNVPHYEANTTYNVPRFAPNATYNVPRCAPNATYNASRCPPNATFNVPRSAPNATYNVPRSPTNATFNVSRLSPNATYNVPRCALNATFNLPRARNTTQAACPNATFNATHGGNRTFNATMPRGNVTFNVCPRSGGAGATPSFCPNPVMASTPKNCPRTGQPPYFRNYTDYWMTLSGMGMAEATQSVSYDMFSDNKSMVRAAARTYSIPLPNRSKSCPPIGRTTSPQYGYSSGESIPCPRGAQRSPSPIRCSSPVQAIAAVNYGMSPVARPAADRAYGTPRRLCQRNTNNDFCDCARRSHSVPPRCCS</sequence>
<feature type="compositionally biased region" description="Low complexity" evidence="1">
    <location>
        <begin position="1"/>
        <end position="16"/>
    </location>
</feature>
<name>A0A0A1XCT3_ZEUCU</name>
<organism evidence="2">
    <name type="scientific">Zeugodacus cucurbitae</name>
    <name type="common">Melon fruit fly</name>
    <name type="synonym">Bactrocera cucurbitae</name>
    <dbReference type="NCBI Taxonomy" id="28588"/>
    <lineage>
        <taxon>Eukaryota</taxon>
        <taxon>Metazoa</taxon>
        <taxon>Ecdysozoa</taxon>
        <taxon>Arthropoda</taxon>
        <taxon>Hexapoda</taxon>
        <taxon>Insecta</taxon>
        <taxon>Pterygota</taxon>
        <taxon>Neoptera</taxon>
        <taxon>Endopterygota</taxon>
        <taxon>Diptera</taxon>
        <taxon>Brachycera</taxon>
        <taxon>Muscomorpha</taxon>
        <taxon>Tephritoidea</taxon>
        <taxon>Tephritidae</taxon>
        <taxon>Zeugodacus</taxon>
        <taxon>Zeugodacus</taxon>
    </lineage>
</organism>